<keyword evidence="3" id="KW-0732">Signal</keyword>
<feature type="repeat" description="Kelch 1" evidence="3">
    <location>
        <begin position="56"/>
        <end position="100"/>
    </location>
</feature>
<keyword evidence="3" id="KW-0574">Periplasm</keyword>
<evidence type="ECO:0000256" key="3">
    <source>
        <dbReference type="HAMAP-Rule" id="MF_01195"/>
    </source>
</evidence>
<organism evidence="4 5">
    <name type="scientific">Yersinia rochesterensis</name>
    <dbReference type="NCBI Taxonomy" id="1604335"/>
    <lineage>
        <taxon>Bacteria</taxon>
        <taxon>Pseudomonadati</taxon>
        <taxon>Pseudomonadota</taxon>
        <taxon>Gammaproteobacteria</taxon>
        <taxon>Enterobacterales</taxon>
        <taxon>Yersiniaceae</taxon>
        <taxon>Yersinia</taxon>
    </lineage>
</organism>
<proteinExistence type="inferred from homology"/>
<evidence type="ECO:0000313" key="5">
    <source>
        <dbReference type="Proteomes" id="UP000031883"/>
    </source>
</evidence>
<feature type="repeat" description="Kelch 4" evidence="3">
    <location>
        <begin position="193"/>
        <end position="238"/>
    </location>
</feature>
<dbReference type="Gene3D" id="2.120.10.80">
    <property type="entry name" value="Kelch-type beta propeller"/>
    <property type="match status" value="2"/>
</dbReference>
<name>A0ABN4FH16_9GAMM</name>
<dbReference type="InterPro" id="IPR056734">
    <property type="entry name" value="NANM"/>
</dbReference>
<protein>
    <recommendedName>
        <fullName evidence="3">N-acetylneuraminate epimerase</fullName>
        <ecNumber evidence="3">5.1.3.24</ecNumber>
    </recommendedName>
    <alternativeName>
        <fullName evidence="3">N-acetylneuraminate mutarotase</fullName>
        <shortName evidence="3">Neu5Ac mutarotase</shortName>
    </alternativeName>
    <alternativeName>
        <fullName evidence="3">Sialic acid epimerase</fullName>
    </alternativeName>
</protein>
<dbReference type="Proteomes" id="UP000031883">
    <property type="component" value="Chromosome"/>
</dbReference>
<dbReference type="InterPro" id="IPR019936">
    <property type="entry name" value="NanM_proteobact"/>
</dbReference>
<dbReference type="InterPro" id="IPR006652">
    <property type="entry name" value="Kelch_1"/>
</dbReference>
<dbReference type="EMBL" id="CP009997">
    <property type="protein sequence ID" value="AJJ36728.1"/>
    <property type="molecule type" value="Genomic_DNA"/>
</dbReference>
<feature type="repeat" description="Kelch 7" evidence="3">
    <location>
        <begin position="362"/>
        <end position="391"/>
    </location>
</feature>
<dbReference type="HAMAP" id="MF_01195">
    <property type="entry name" value="NanM"/>
    <property type="match status" value="1"/>
</dbReference>
<comment type="similarity">
    <text evidence="3">Belongs to the NanM family.</text>
</comment>
<dbReference type="SUPFAM" id="SSF117281">
    <property type="entry name" value="Kelch motif"/>
    <property type="match status" value="1"/>
</dbReference>
<dbReference type="Pfam" id="PF24996">
    <property type="entry name" value="NANM"/>
    <property type="match status" value="1"/>
</dbReference>
<reference evidence="4 5" key="1">
    <citation type="journal article" date="2015" name="Genome Announc.">
        <title>Thirty-Two Complete Genome Assemblies of Nine Yersinia Species, Including Y. pestis, Y. pseudotuberculosis, and Y. enterocolitica.</title>
        <authorList>
            <person name="Johnson S.L."/>
            <person name="Daligault H.E."/>
            <person name="Davenport K.W."/>
            <person name="Jaissle J."/>
            <person name="Frey K.G."/>
            <person name="Ladner J.T."/>
            <person name="Broomall S.M."/>
            <person name="Bishop-Lilly K.A."/>
            <person name="Bruce D.C."/>
            <person name="Coyne S.R."/>
            <person name="Gibbons H.S."/>
            <person name="Lo C.C."/>
            <person name="Munk A.C."/>
            <person name="Rosenzweig C.N."/>
            <person name="Koroleva G.I."/>
            <person name="Palacios G.F."/>
            <person name="Redden C.L."/>
            <person name="Xu Y."/>
            <person name="Minogue T.D."/>
            <person name="Chain P.S."/>
        </authorList>
    </citation>
    <scope>NUCLEOTIDE SEQUENCE [LARGE SCALE GENOMIC DNA]</scope>
    <source>
        <strain evidence="4 5">Y231</strain>
    </source>
</reference>
<sequence>MTQIYHQYKKKLSTKVILLGVFIPLVTLSLSYANAESYPDIPVPFKYGTGTRINNNLYIGLGSAGQSWYRLDTDKTSDGWQKIADFPGQPREQAVTVALDGKLYVFGGVGKNAASDTQVSALNDVYRYDPQTNQWQPLATRAPRGLVGTAATTLNGSQALLLGGVNKAIFDGYFADLASAGSNETQKNAVINAYFEQKPADYFYNRDVLVYDPAKNQWKSGGQMPFLGTAGSAIATINSNLILINGEIKPGLRTTAVWQGKKQGTELQWQQRPDLIAEKGAVQEGLAGAFAGISHDVVLVGGGANFPGSWKQFNAGQLYAHKGLKKQWQQPIYALVDNQWQVVGKLPQPLGYGVSIQDKDKVILVGGETTDGVATSAVTQLSWQDGKLHLEYLD</sequence>
<keyword evidence="1 3" id="KW-0880">Kelch repeat</keyword>
<comment type="caution">
    <text evidence="3">Lacks conserved residue(s) required for the propagation of feature annotation.</text>
</comment>
<accession>A0ABN4FH16</accession>
<gene>
    <name evidence="3" type="primary">nanM</name>
    <name evidence="4" type="ORF">CH54_744</name>
</gene>
<evidence type="ECO:0000256" key="1">
    <source>
        <dbReference type="ARBA" id="ARBA00022441"/>
    </source>
</evidence>
<comment type="function">
    <text evidence="3">Converts alpha-N-acetylneuranimic acid (Neu5Ac) to the beta-anomer, accelerating the equilibrium between the alpha- and beta-anomers. Probably facilitates sialidase-negative bacteria to compete sucessfully for limited amounts of extracellular Neu5Ac, which is likely taken up in the beta-anomer. In addition, the rapid removal of sialic acid from solution might be advantageous to the bacterium to damp down host responses.</text>
</comment>
<keyword evidence="3" id="KW-0119">Carbohydrate metabolism</keyword>
<dbReference type="EC" id="5.1.3.24" evidence="3"/>
<evidence type="ECO:0000313" key="4">
    <source>
        <dbReference type="EMBL" id="AJJ36728.1"/>
    </source>
</evidence>
<dbReference type="NCBIfam" id="NF010730">
    <property type="entry name" value="PRK14131.1"/>
    <property type="match status" value="1"/>
</dbReference>
<dbReference type="SMART" id="SM00612">
    <property type="entry name" value="Kelch"/>
    <property type="match status" value="1"/>
</dbReference>
<dbReference type="PANTHER" id="PTHR45632">
    <property type="entry name" value="LD33804P"/>
    <property type="match status" value="1"/>
</dbReference>
<comment type="subcellular location">
    <subcellularLocation>
        <location evidence="3">Periplasm</location>
    </subcellularLocation>
</comment>
<keyword evidence="2 3" id="KW-0677">Repeat</keyword>
<keyword evidence="3" id="KW-0413">Isomerase</keyword>
<feature type="active site" description="Proton acceptor" evidence="3">
    <location>
        <position position="247"/>
    </location>
</feature>
<dbReference type="PANTHER" id="PTHR45632:SF5">
    <property type="entry name" value="KELCH-LIKE PROTEIN 22"/>
    <property type="match status" value="1"/>
</dbReference>
<dbReference type="RefSeq" id="WP_038633657.1">
    <property type="nucleotide sequence ID" value="NZ_CABHXS010000020.1"/>
</dbReference>
<keyword evidence="5" id="KW-1185">Reference proteome</keyword>
<feature type="repeat" description="Kelch 6" evidence="3">
    <location>
        <begin position="311"/>
        <end position="360"/>
    </location>
</feature>
<comment type="catalytic activity">
    <reaction evidence="3">
        <text>N-acetyl-alpha-neuraminate = N-acetyl-beta-neuraminate</text>
        <dbReference type="Rhea" id="RHEA:25233"/>
        <dbReference type="ChEBI" id="CHEBI:58705"/>
        <dbReference type="ChEBI" id="CHEBI:58770"/>
        <dbReference type="EC" id="5.1.3.24"/>
    </reaction>
</comment>
<comment type="subunit">
    <text evidence="3">Homodimer.</text>
</comment>
<evidence type="ECO:0000256" key="2">
    <source>
        <dbReference type="ARBA" id="ARBA00022737"/>
    </source>
</evidence>
<dbReference type="InterPro" id="IPR015915">
    <property type="entry name" value="Kelch-typ_b-propeller"/>
</dbReference>
<dbReference type="NCBIfam" id="TIGR03547">
    <property type="entry name" value="muta_rot_YjhT"/>
    <property type="match status" value="1"/>
</dbReference>